<evidence type="ECO:0000313" key="1">
    <source>
        <dbReference type="EMBL" id="MBW0126603.1"/>
    </source>
</evidence>
<protein>
    <submittedName>
        <fullName evidence="1">Uncharacterized protein</fullName>
    </submittedName>
</protein>
<comment type="caution">
    <text evidence="1">The sequence shown here is derived from an EMBL/GenBank/DDBJ whole genome shotgun (WGS) entry which is preliminary data.</text>
</comment>
<keyword evidence="2" id="KW-1185">Reference proteome</keyword>
<reference evidence="1 2" key="1">
    <citation type="submission" date="2020-11" db="EMBL/GenBank/DDBJ databases">
        <title>Pseudonocardia abyssalis sp. nov. and Pseudonocardia oceani sp. nov., description and phylogenomic analysis of two novel actinomycetes isolated from the deep Southern Ocean.</title>
        <authorList>
            <person name="Parra J."/>
        </authorList>
    </citation>
    <scope>NUCLEOTIDE SEQUENCE [LARGE SCALE GENOMIC DNA]</scope>
    <source>
        <strain evidence="2">KRD185</strain>
    </source>
</reference>
<accession>A0ABS6U307</accession>
<organism evidence="1 2">
    <name type="scientific">Pseudonocardia oceani</name>
    <dbReference type="NCBI Taxonomy" id="2792013"/>
    <lineage>
        <taxon>Bacteria</taxon>
        <taxon>Bacillati</taxon>
        <taxon>Actinomycetota</taxon>
        <taxon>Actinomycetes</taxon>
        <taxon>Pseudonocardiales</taxon>
        <taxon>Pseudonocardiaceae</taxon>
        <taxon>Pseudonocardia</taxon>
    </lineage>
</organism>
<dbReference type="RefSeq" id="WP_218595128.1">
    <property type="nucleotide sequence ID" value="NZ_JADQDE010000018.1"/>
</dbReference>
<gene>
    <name evidence="1" type="ORF">I4I82_02715</name>
</gene>
<proteinExistence type="predicted"/>
<evidence type="ECO:0000313" key="2">
    <source>
        <dbReference type="Proteomes" id="UP000694300"/>
    </source>
</evidence>
<name>A0ABS6U307_9PSEU</name>
<sequence>MLLTAAGVVCLVAVASDLSADEAPLHVLTLGAVIAMVVVARLRLASPSPDLLRLLKACVLVQPALHAAAKLVPHGQVEHGVGQQIGQADIAVTLNQVVVATAIVCVTSLVEQVVVAVVGVIRVTWNGARHAQITEPVPAVRPAPSPELLTNRYRPGVIARRGPPASRTLVA</sequence>
<dbReference type="Proteomes" id="UP000694300">
    <property type="component" value="Unassembled WGS sequence"/>
</dbReference>
<dbReference type="EMBL" id="JADQDF010000001">
    <property type="protein sequence ID" value="MBW0126603.1"/>
    <property type="molecule type" value="Genomic_DNA"/>
</dbReference>